<dbReference type="Proteomes" id="UP000682308">
    <property type="component" value="Unassembled WGS sequence"/>
</dbReference>
<dbReference type="InterPro" id="IPR036390">
    <property type="entry name" value="WH_DNA-bd_sf"/>
</dbReference>
<dbReference type="Pfam" id="PF03551">
    <property type="entry name" value="PadR"/>
    <property type="match status" value="1"/>
</dbReference>
<feature type="domain" description="Transcription regulator PadR N-terminal" evidence="1">
    <location>
        <begin position="6"/>
        <end position="78"/>
    </location>
</feature>
<organism evidence="2 3">
    <name type="scientific">Streptomyces tuirus</name>
    <dbReference type="NCBI Taxonomy" id="68278"/>
    <lineage>
        <taxon>Bacteria</taxon>
        <taxon>Bacillati</taxon>
        <taxon>Actinomycetota</taxon>
        <taxon>Actinomycetes</taxon>
        <taxon>Kitasatosporales</taxon>
        <taxon>Streptomycetaceae</taxon>
        <taxon>Streptomyces</taxon>
    </lineage>
</organism>
<dbReference type="PANTHER" id="PTHR33169">
    <property type="entry name" value="PADR-FAMILY TRANSCRIPTIONAL REGULATOR"/>
    <property type="match status" value="1"/>
</dbReference>
<evidence type="ECO:0000313" key="3">
    <source>
        <dbReference type="Proteomes" id="UP000682308"/>
    </source>
</evidence>
<name>A0A941FDM3_9ACTN</name>
<dbReference type="InterPro" id="IPR005149">
    <property type="entry name" value="Tscrpt_reg_PadR_N"/>
</dbReference>
<evidence type="ECO:0000259" key="1">
    <source>
        <dbReference type="Pfam" id="PF03551"/>
    </source>
</evidence>
<comment type="caution">
    <text evidence="2">The sequence shown here is derived from an EMBL/GenBank/DDBJ whole genome shotgun (WGS) entry which is preliminary data.</text>
</comment>
<dbReference type="AlphaFoldDB" id="A0A941FDM3"/>
<dbReference type="InterPro" id="IPR036388">
    <property type="entry name" value="WH-like_DNA-bd_sf"/>
</dbReference>
<proteinExistence type="predicted"/>
<dbReference type="Gene3D" id="1.10.10.10">
    <property type="entry name" value="Winged helix-like DNA-binding domain superfamily/Winged helix DNA-binding domain"/>
    <property type="match status" value="1"/>
</dbReference>
<protein>
    <submittedName>
        <fullName evidence="2">PadR family transcriptional regulator</fullName>
    </submittedName>
</protein>
<dbReference type="PANTHER" id="PTHR33169:SF26">
    <property type="entry name" value="CONSERVED PROTEIN"/>
    <property type="match status" value="1"/>
</dbReference>
<dbReference type="EMBL" id="JAGTPG010000002">
    <property type="protein sequence ID" value="MBR8639655.1"/>
    <property type="molecule type" value="Genomic_DNA"/>
</dbReference>
<dbReference type="InterPro" id="IPR052509">
    <property type="entry name" value="Metal_resp_DNA-bind_regulator"/>
</dbReference>
<keyword evidence="3" id="KW-1185">Reference proteome</keyword>
<reference evidence="2 3" key="1">
    <citation type="submission" date="2021-04" db="EMBL/GenBank/DDBJ databases">
        <title>Characterization of the biosynthetic gene cluster of new lipopeptides with antitumor activity in the genome of the marine Streptomyces PHM034.</title>
        <authorList>
            <person name="Ceniceros A."/>
            <person name="Canedo L."/>
            <person name="Mendez C."/>
            <person name="Olano C."/>
            <person name="Schleissner C."/>
            <person name="Cuevas C."/>
            <person name="De La Calle F."/>
            <person name="Salas J.A."/>
        </authorList>
    </citation>
    <scope>NUCLEOTIDE SEQUENCE [LARGE SCALE GENOMIC DNA]</scope>
    <source>
        <strain evidence="2 3">PHM034</strain>
    </source>
</reference>
<dbReference type="SUPFAM" id="SSF46785">
    <property type="entry name" value="Winged helix' DNA-binding domain"/>
    <property type="match status" value="1"/>
</dbReference>
<gene>
    <name evidence="2" type="ORF">KEF29_10960</name>
</gene>
<accession>A0A941FDM3</accession>
<sequence length="197" mass="22457">MLELAILGNLADGPLHGYELRRRVDRLSGYARPVSEGSLYPAINRLVKRGLLTRHSEPGAGATQRYVLTLTDAGREELLQRLRDPAQVEITDFNRFFTVLAFLSLLPEVKEQHAVLRRRLEFLETPASFFHDENDRSLRAEDVDDPYRRGMMLTARAVTRTECAWIHEILDDDKDLDMPRHFAAPQDGVCQTSDSVP</sequence>
<evidence type="ECO:0000313" key="2">
    <source>
        <dbReference type="EMBL" id="MBR8639655.1"/>
    </source>
</evidence>